<evidence type="ECO:0000313" key="3">
    <source>
        <dbReference type="EMBL" id="PRP85948.1"/>
    </source>
</evidence>
<reference evidence="3 4" key="1">
    <citation type="journal article" date="2018" name="Genome Biol. Evol.">
        <title>Multiple Roots of Fruiting Body Formation in Amoebozoa.</title>
        <authorList>
            <person name="Hillmann F."/>
            <person name="Forbes G."/>
            <person name="Novohradska S."/>
            <person name="Ferling I."/>
            <person name="Riege K."/>
            <person name="Groth M."/>
            <person name="Westermann M."/>
            <person name="Marz M."/>
            <person name="Spaller T."/>
            <person name="Winckler T."/>
            <person name="Schaap P."/>
            <person name="Glockner G."/>
        </authorList>
    </citation>
    <scope>NUCLEOTIDE SEQUENCE [LARGE SCALE GENOMIC DNA]</scope>
    <source>
        <strain evidence="3 4">Jena</strain>
    </source>
</reference>
<dbReference type="Gene3D" id="1.20.80.10">
    <property type="match status" value="1"/>
</dbReference>
<evidence type="ECO:0000313" key="4">
    <source>
        <dbReference type="Proteomes" id="UP000241769"/>
    </source>
</evidence>
<dbReference type="PANTHER" id="PTHR13283:SF10">
    <property type="entry name" value="FERM DOMAIN-CONTAINING PROTEIN 8"/>
    <property type="match status" value="1"/>
</dbReference>
<dbReference type="AlphaFoldDB" id="A0A2P6NPW6"/>
<dbReference type="Proteomes" id="UP000241769">
    <property type="component" value="Unassembled WGS sequence"/>
</dbReference>
<comment type="caution">
    <text evidence="3">The sequence shown here is derived from an EMBL/GenBank/DDBJ whole genome shotgun (WGS) entry which is preliminary data.</text>
</comment>
<evidence type="ECO:0000259" key="2">
    <source>
        <dbReference type="PROSITE" id="PS50057"/>
    </source>
</evidence>
<gene>
    <name evidence="3" type="ORF">PROFUN_06070</name>
</gene>
<keyword evidence="4" id="KW-1185">Reference proteome</keyword>
<dbReference type="PROSITE" id="PS50057">
    <property type="entry name" value="FERM_3"/>
    <property type="match status" value="1"/>
</dbReference>
<dbReference type="CDD" id="cd14473">
    <property type="entry name" value="FERM_B-lobe"/>
    <property type="match status" value="1"/>
</dbReference>
<dbReference type="Pfam" id="PF00373">
    <property type="entry name" value="FERM_M"/>
    <property type="match status" value="1"/>
</dbReference>
<dbReference type="InterPro" id="IPR019748">
    <property type="entry name" value="FERM_central"/>
</dbReference>
<dbReference type="InterPro" id="IPR000299">
    <property type="entry name" value="FERM_domain"/>
</dbReference>
<organism evidence="3 4">
    <name type="scientific">Planoprotostelium fungivorum</name>
    <dbReference type="NCBI Taxonomy" id="1890364"/>
    <lineage>
        <taxon>Eukaryota</taxon>
        <taxon>Amoebozoa</taxon>
        <taxon>Evosea</taxon>
        <taxon>Variosea</taxon>
        <taxon>Cavosteliida</taxon>
        <taxon>Cavosteliaceae</taxon>
        <taxon>Planoprotostelium</taxon>
    </lineage>
</organism>
<evidence type="ECO:0000256" key="1">
    <source>
        <dbReference type="SAM" id="MobiDB-lite"/>
    </source>
</evidence>
<dbReference type="InParanoid" id="A0A2P6NPW6"/>
<protein>
    <recommendedName>
        <fullName evidence="2">FERM domain-containing protein</fullName>
    </recommendedName>
</protein>
<proteinExistence type="predicted"/>
<feature type="region of interest" description="Disordered" evidence="1">
    <location>
        <begin position="353"/>
        <end position="378"/>
    </location>
</feature>
<dbReference type="InterPro" id="IPR051594">
    <property type="entry name" value="KRIT1/FRMD8"/>
</dbReference>
<accession>A0A2P6NPW6</accession>
<dbReference type="STRING" id="1890364.A0A2P6NPW6"/>
<feature type="domain" description="FERM" evidence="2">
    <location>
        <begin position="9"/>
        <end position="338"/>
    </location>
</feature>
<dbReference type="SUPFAM" id="SSF47031">
    <property type="entry name" value="Second domain of FERM"/>
    <property type="match status" value="1"/>
</dbReference>
<dbReference type="PANTHER" id="PTHR13283">
    <property type="entry name" value="KREV INTERACTION TRAPPED 1-RELATED"/>
    <property type="match status" value="1"/>
</dbReference>
<feature type="compositionally biased region" description="Low complexity" evidence="1">
    <location>
        <begin position="355"/>
        <end position="378"/>
    </location>
</feature>
<dbReference type="GO" id="GO:0005886">
    <property type="term" value="C:plasma membrane"/>
    <property type="evidence" value="ECO:0007669"/>
    <property type="project" value="TreeGrafter"/>
</dbReference>
<dbReference type="EMBL" id="MDYQ01000037">
    <property type="protein sequence ID" value="PRP85948.1"/>
    <property type="molecule type" value="Genomic_DNA"/>
</dbReference>
<dbReference type="InterPro" id="IPR035963">
    <property type="entry name" value="FERM_2"/>
</dbReference>
<name>A0A2P6NPW6_9EUKA</name>
<dbReference type="InterPro" id="IPR014352">
    <property type="entry name" value="FERM/acyl-CoA-bd_prot_sf"/>
</dbReference>
<sequence>MAQSLFPDVSVRVYFLDQLKEEHIELSAFKTTRLGELWSWCCESLGFPLKTVGKYFSIWGHKGPMEIPLDTELSLEHMVKKLPQAYTQASPVVDSHKEFRLYFRRSATAPSSMDKALMGNISYHQAAPMLFHEAARDVQNSHYVFDEEDSLKLARLQLQILRGEGGGKRFDIGQSRADMVAKLIPRHLLKERTASRWEDLIFNQVLNHDGSDLISIYLDHVRGFPQYGSVFSEVTLSSSSDDEDMKYDDITMGINERGIHFVRFIRGHVVLSENPQNTSWNDLATLSIPFSSVMACHIQGKKLHIHFNLPTKNNASQALRRKRWKLKSPNIDILIFVFQEWIKIRKTQELYGPRASTSGSECSSPSTPSSPASQRMKT</sequence>